<dbReference type="OrthoDB" id="1049592at2"/>
<dbReference type="EMBL" id="VLLE01000003">
    <property type="protein sequence ID" value="TWI83189.1"/>
    <property type="molecule type" value="Genomic_DNA"/>
</dbReference>
<name>A0A562SPH3_9BACT</name>
<dbReference type="Proteomes" id="UP000316167">
    <property type="component" value="Unassembled WGS sequence"/>
</dbReference>
<evidence type="ECO:0008006" key="3">
    <source>
        <dbReference type="Google" id="ProtNLM"/>
    </source>
</evidence>
<protein>
    <recommendedName>
        <fullName evidence="3">DUF2892 family protein</fullName>
    </recommendedName>
</protein>
<keyword evidence="2" id="KW-1185">Reference proteome</keyword>
<dbReference type="AlphaFoldDB" id="A0A562SPH3"/>
<reference evidence="1 2" key="1">
    <citation type="journal article" date="2015" name="Stand. Genomic Sci.">
        <title>Genomic Encyclopedia of Bacterial and Archaeal Type Strains, Phase III: the genomes of soil and plant-associated and newly described type strains.</title>
        <authorList>
            <person name="Whitman W.B."/>
            <person name="Woyke T."/>
            <person name="Klenk H.P."/>
            <person name="Zhou Y."/>
            <person name="Lilburn T.G."/>
            <person name="Beck B.J."/>
            <person name="De Vos P."/>
            <person name="Vandamme P."/>
            <person name="Eisen J.A."/>
            <person name="Garrity G."/>
            <person name="Hugenholtz P."/>
            <person name="Kyrpides N.C."/>
        </authorList>
    </citation>
    <scope>NUCLEOTIDE SEQUENCE [LARGE SCALE GENOMIC DNA]</scope>
    <source>
        <strain evidence="1 2">CGMCC 1.7271</strain>
    </source>
</reference>
<evidence type="ECO:0000313" key="1">
    <source>
        <dbReference type="EMBL" id="TWI83189.1"/>
    </source>
</evidence>
<gene>
    <name evidence="1" type="ORF">IQ13_1295</name>
</gene>
<dbReference type="RefSeq" id="WP_144885268.1">
    <property type="nucleotide sequence ID" value="NZ_VLLE01000003.1"/>
</dbReference>
<sequence>MLSYFKQWTGMRLLRLGMGIAAIIQGIASPTPLLWVIGAVLLVQAFLNVGCMGGSCAVPTRQNTSVNNEKAS</sequence>
<proteinExistence type="predicted"/>
<organism evidence="1 2">
    <name type="scientific">Lacibacter cauensis</name>
    <dbReference type="NCBI Taxonomy" id="510947"/>
    <lineage>
        <taxon>Bacteria</taxon>
        <taxon>Pseudomonadati</taxon>
        <taxon>Bacteroidota</taxon>
        <taxon>Chitinophagia</taxon>
        <taxon>Chitinophagales</taxon>
        <taxon>Chitinophagaceae</taxon>
        <taxon>Lacibacter</taxon>
    </lineage>
</organism>
<accession>A0A562SPH3</accession>
<evidence type="ECO:0000313" key="2">
    <source>
        <dbReference type="Proteomes" id="UP000316167"/>
    </source>
</evidence>
<comment type="caution">
    <text evidence="1">The sequence shown here is derived from an EMBL/GenBank/DDBJ whole genome shotgun (WGS) entry which is preliminary data.</text>
</comment>